<evidence type="ECO:0000313" key="3">
    <source>
        <dbReference type="EMBL" id="PCC41484.1"/>
    </source>
</evidence>
<dbReference type="EMBL" id="NRGQ01000030">
    <property type="protein sequence ID" value="PCC41484.1"/>
    <property type="molecule type" value="Genomic_DNA"/>
</dbReference>
<reference evidence="3 5" key="1">
    <citation type="journal article" date="2017" name="Elife">
        <title>Extensive horizontal gene transfer in cheese-associated bacteria.</title>
        <authorList>
            <person name="Bonham K.S."/>
            <person name="Wolfe B.E."/>
            <person name="Dutton R.J."/>
        </authorList>
    </citation>
    <scope>NUCLEOTIDE SEQUENCE [LARGE SCALE GENOMIC DNA]</scope>
    <source>
        <strain evidence="3 5">962_8</strain>
    </source>
</reference>
<accession>A0A368LQ96</accession>
<protein>
    <submittedName>
        <fullName evidence="3">Uncharacterized protein</fullName>
    </submittedName>
</protein>
<dbReference type="EMBL" id="CP025330">
    <property type="protein sequence ID" value="AZT93374.1"/>
    <property type="molecule type" value="Genomic_DNA"/>
</dbReference>
<accession>A0A2A3YQF1</accession>
<dbReference type="Proteomes" id="UP000218620">
    <property type="component" value="Unassembled WGS sequence"/>
</dbReference>
<dbReference type="EMBL" id="RHFF01000048">
    <property type="protein sequence ID" value="TGD36281.1"/>
    <property type="molecule type" value="Genomic_DNA"/>
</dbReference>
<sequence>MQVFQLEETIMLAIRPSMKRTATAGVAAISATLLVTLNPGIATGSEVTSTEASQQFATSQSRVELAGVISGEGQNDSASYTLPLEAGDRLVDSGKGDTIVDESGETKFAVSAARATDANGEKVQTEFQIHDGTLAQTISEEEAGEVDYPVSVETHALPYFIVKCLVGLGLSAPDIARIASMGTWASIAGAFGRAAAACVFGK</sequence>
<evidence type="ECO:0000313" key="7">
    <source>
        <dbReference type="Proteomes" id="UP000283000"/>
    </source>
</evidence>
<evidence type="ECO:0000313" key="4">
    <source>
        <dbReference type="EMBL" id="TGD36281.1"/>
    </source>
</evidence>
<proteinExistence type="predicted"/>
<dbReference type="EMBL" id="CP025334">
    <property type="protein sequence ID" value="AZT95852.1"/>
    <property type="molecule type" value="Genomic_DNA"/>
</dbReference>
<organism evidence="3 5">
    <name type="scientific">Brevibacterium aurantiacum</name>
    <dbReference type="NCBI Taxonomy" id="273384"/>
    <lineage>
        <taxon>Bacteria</taxon>
        <taxon>Bacillati</taxon>
        <taxon>Actinomycetota</taxon>
        <taxon>Actinomycetes</taxon>
        <taxon>Micrococcales</taxon>
        <taxon>Brevibacteriaceae</taxon>
        <taxon>Brevibacterium</taxon>
    </lineage>
</organism>
<reference evidence="6 7" key="4">
    <citation type="submission" date="2019-01" db="EMBL/GenBank/DDBJ databases">
        <title>Comparative genomic analysis of Brevibacterium aurantiacum sheds light on its evolution and its adaptation to smear-ripened cheeses.</title>
        <authorList>
            <person name="Moineau S."/>
        </authorList>
    </citation>
    <scope>NUCLEOTIDE SEQUENCE [LARGE SCALE GENOMIC DNA]</scope>
    <source>
        <strain evidence="1 7">SMQ-1417</strain>
        <strain evidence="2 6">SMQ-1420</strain>
    </source>
</reference>
<dbReference type="AlphaFoldDB" id="A0A2A3YQF1"/>
<evidence type="ECO:0000313" key="1">
    <source>
        <dbReference type="EMBL" id="AZT93374.1"/>
    </source>
</evidence>
<dbReference type="Proteomes" id="UP000282731">
    <property type="component" value="Chromosome"/>
</dbReference>
<reference evidence="4 8" key="3">
    <citation type="submission" date="2018-10" db="EMBL/GenBank/DDBJ databases">
        <title>Brevibacterium genomes from Austrain hard cheese rinds.</title>
        <authorList>
            <person name="Anast J.M."/>
            <person name="Dzieciol M."/>
            <person name="Schultz D.L."/>
            <person name="Mann E."/>
            <person name="Wagner M."/>
            <person name="Schmitz-Esser S."/>
        </authorList>
    </citation>
    <scope>NUCLEOTIDE SEQUENCE [LARGE SCALE GENOMIC DNA]</scope>
    <source>
        <strain evidence="4 8">L261</strain>
    </source>
</reference>
<evidence type="ECO:0000313" key="8">
    <source>
        <dbReference type="Proteomes" id="UP000297736"/>
    </source>
</evidence>
<dbReference type="Proteomes" id="UP000297736">
    <property type="component" value="Unassembled WGS sequence"/>
</dbReference>
<gene>
    <name evidence="3" type="ORF">CIK65_17400</name>
    <name evidence="1" type="ORF">CXR23_09640</name>
    <name evidence="2" type="ORF">CXR27_01640</name>
    <name evidence="4" type="ORF">EB834_20295</name>
</gene>
<evidence type="ECO:0000313" key="5">
    <source>
        <dbReference type="Proteomes" id="UP000218620"/>
    </source>
</evidence>
<dbReference type="Proteomes" id="UP000283000">
    <property type="component" value="Chromosome"/>
</dbReference>
<dbReference type="RefSeq" id="WP_069599412.1">
    <property type="nucleotide sequence ID" value="NZ_CP017150.1"/>
</dbReference>
<evidence type="ECO:0000313" key="6">
    <source>
        <dbReference type="Proteomes" id="UP000282731"/>
    </source>
</evidence>
<reference evidence="6 7" key="2">
    <citation type="submission" date="2017-12" db="EMBL/GenBank/DDBJ databases">
        <authorList>
            <person name="Levesque S."/>
        </authorList>
    </citation>
    <scope>NUCLEOTIDE SEQUENCE [LARGE SCALE GENOMIC DNA]</scope>
    <source>
        <strain evidence="1 7">SMQ-1417</strain>
        <strain evidence="2 6">SMQ-1420</strain>
    </source>
</reference>
<name>A0A2A3YQF1_BREAU</name>
<evidence type="ECO:0000313" key="2">
    <source>
        <dbReference type="EMBL" id="AZT95852.1"/>
    </source>
</evidence>